<dbReference type="eggNOG" id="ENOG5031XY7">
    <property type="taxonomic scope" value="Bacteria"/>
</dbReference>
<evidence type="ECO:0000313" key="2">
    <source>
        <dbReference type="Proteomes" id="UP000003558"/>
    </source>
</evidence>
<gene>
    <name evidence="1" type="ORF">GOALK_056_01270</name>
</gene>
<dbReference type="RefSeq" id="WP_006358826.1">
    <property type="nucleotide sequence ID" value="NZ_BACI01000056.1"/>
</dbReference>
<accession>F9VVR5</accession>
<dbReference type="Proteomes" id="UP000003558">
    <property type="component" value="Unassembled WGS sequence"/>
</dbReference>
<sequence length="70" mass="7797">MAQYRVVDSDEKVIEEKDFDDATSAYDWFKTVAAPDDSLGTVMQVHDNGEWKNFEVSDGGTNKHPSADAD</sequence>
<proteinExistence type="predicted"/>
<reference evidence="1 2" key="1">
    <citation type="submission" date="2011-05" db="EMBL/GenBank/DDBJ databases">
        <title>Whole genome shotgun sequence of Gordonia alkanivorans NBRC 16433.</title>
        <authorList>
            <person name="Hosoyama A."/>
            <person name="Nakamura S."/>
            <person name="Takarada H."/>
            <person name="Tsuchikane K."/>
            <person name="Yamazaki S."/>
            <person name="Fujita N."/>
        </authorList>
    </citation>
    <scope>NUCLEOTIDE SEQUENCE [LARGE SCALE GENOMIC DNA]</scope>
    <source>
        <strain evidence="1 2">NBRC 16433</strain>
    </source>
</reference>
<dbReference type="AlphaFoldDB" id="F9VVR5"/>
<protein>
    <submittedName>
        <fullName evidence="1">Uncharacterized protein</fullName>
    </submittedName>
</protein>
<evidence type="ECO:0000313" key="1">
    <source>
        <dbReference type="EMBL" id="GAA12694.1"/>
    </source>
</evidence>
<organism evidence="1 2">
    <name type="scientific">Gordonia alkanivorans NBRC 16433</name>
    <dbReference type="NCBI Taxonomy" id="1027371"/>
    <lineage>
        <taxon>Bacteria</taxon>
        <taxon>Bacillati</taxon>
        <taxon>Actinomycetota</taxon>
        <taxon>Actinomycetes</taxon>
        <taxon>Mycobacteriales</taxon>
        <taxon>Gordoniaceae</taxon>
        <taxon>Gordonia</taxon>
    </lineage>
</organism>
<name>F9VVR5_9ACTN</name>
<comment type="caution">
    <text evidence="1">The sequence shown here is derived from an EMBL/GenBank/DDBJ whole genome shotgun (WGS) entry which is preliminary data.</text>
</comment>
<dbReference type="EMBL" id="BACI01000056">
    <property type="protein sequence ID" value="GAA12694.1"/>
    <property type="molecule type" value="Genomic_DNA"/>
</dbReference>
<dbReference type="GeneID" id="80259526"/>